<accession>C8W616</accession>
<dbReference type="EMBL" id="CP001720">
    <property type="protein sequence ID" value="ACV61471.1"/>
    <property type="molecule type" value="Genomic_DNA"/>
</dbReference>
<reference evidence="1 2" key="1">
    <citation type="journal article" date="2009" name="Stand. Genomic Sci.">
        <title>Complete genome sequence of Desulfotomaculum acetoxidans type strain (5575).</title>
        <authorList>
            <person name="Spring S."/>
            <person name="Lapidus A."/>
            <person name="Schroder M."/>
            <person name="Gleim D."/>
            <person name="Sims D."/>
            <person name="Meincke L."/>
            <person name="Glavina Del Rio T."/>
            <person name="Tice H."/>
            <person name="Copeland A."/>
            <person name="Cheng J.F."/>
            <person name="Lucas S."/>
            <person name="Chen F."/>
            <person name="Nolan M."/>
            <person name="Bruce D."/>
            <person name="Goodwin L."/>
            <person name="Pitluck S."/>
            <person name="Ivanova N."/>
            <person name="Mavromatis K."/>
            <person name="Mikhailova N."/>
            <person name="Pati A."/>
            <person name="Chen A."/>
            <person name="Palaniappan K."/>
            <person name="Land M."/>
            <person name="Hauser L."/>
            <person name="Chang Y.J."/>
            <person name="Jeffries C.D."/>
            <person name="Chain P."/>
            <person name="Saunders E."/>
            <person name="Brettin T."/>
            <person name="Detter J.C."/>
            <person name="Goker M."/>
            <person name="Bristow J."/>
            <person name="Eisen J.A."/>
            <person name="Markowitz V."/>
            <person name="Hugenholtz P."/>
            <person name="Kyrpides N.C."/>
            <person name="Klenk H.P."/>
            <person name="Han C."/>
        </authorList>
    </citation>
    <scope>NUCLEOTIDE SEQUENCE [LARGE SCALE GENOMIC DNA]</scope>
    <source>
        <strain evidence="2">ATCC 49208 / DSM 771 / VKM B-1644</strain>
    </source>
</reference>
<organism evidence="1 2">
    <name type="scientific">Desulfofarcimen acetoxidans (strain ATCC 49208 / DSM 771 / KCTC 5769 / VKM B-1644 / 5575)</name>
    <name type="common">Desulfotomaculum acetoxidans</name>
    <dbReference type="NCBI Taxonomy" id="485916"/>
    <lineage>
        <taxon>Bacteria</taxon>
        <taxon>Bacillati</taxon>
        <taxon>Bacillota</taxon>
        <taxon>Clostridia</taxon>
        <taxon>Eubacteriales</taxon>
        <taxon>Peptococcaceae</taxon>
        <taxon>Desulfofarcimen</taxon>
    </lineage>
</organism>
<gene>
    <name evidence="1" type="ordered locus">Dtox_0551</name>
</gene>
<proteinExistence type="predicted"/>
<sequence length="83" mass="9092">MTTVMKVAAPEVIAIKIQVSVASKKNVNIQKHALLIGVLLYVYIRHRKPLLISLSEIVKAGFVKNKANGCQFLFPFASGVVID</sequence>
<dbReference type="Proteomes" id="UP000002217">
    <property type="component" value="Chromosome"/>
</dbReference>
<protein>
    <submittedName>
        <fullName evidence="1">Uncharacterized protein</fullName>
    </submittedName>
</protein>
<keyword evidence="2" id="KW-1185">Reference proteome</keyword>
<dbReference type="AlphaFoldDB" id="C8W616"/>
<dbReference type="HOGENOM" id="CLU_2537057_0_0_9"/>
<dbReference type="KEGG" id="dae:Dtox_0551"/>
<evidence type="ECO:0000313" key="2">
    <source>
        <dbReference type="Proteomes" id="UP000002217"/>
    </source>
</evidence>
<name>C8W616_DESAS</name>
<evidence type="ECO:0000313" key="1">
    <source>
        <dbReference type="EMBL" id="ACV61471.1"/>
    </source>
</evidence>